<protein>
    <recommendedName>
        <fullName evidence="4 11">Beta-galactosidase</fullName>
        <ecNumber evidence="4 11">3.2.1.23</ecNumber>
    </recommendedName>
</protein>
<comment type="subcellular location">
    <subcellularLocation>
        <location evidence="2">Secreted</location>
        <location evidence="2">Extracellular space</location>
        <location evidence="2">Apoplast</location>
    </subcellularLocation>
</comment>
<evidence type="ECO:0000256" key="1">
    <source>
        <dbReference type="ARBA" id="ARBA00001412"/>
    </source>
</evidence>
<evidence type="ECO:0000256" key="2">
    <source>
        <dbReference type="ARBA" id="ARBA00004271"/>
    </source>
</evidence>
<keyword evidence="10 11" id="KW-0326">Glycosidase</keyword>
<evidence type="ECO:0000256" key="10">
    <source>
        <dbReference type="ARBA" id="ARBA00023295"/>
    </source>
</evidence>
<evidence type="ECO:0000256" key="13">
    <source>
        <dbReference type="SAM" id="SignalP"/>
    </source>
</evidence>
<dbReference type="InterPro" id="IPR019801">
    <property type="entry name" value="Glyco_hydro_35_CS"/>
</dbReference>
<dbReference type="Pfam" id="PF17834">
    <property type="entry name" value="GHD"/>
    <property type="match status" value="2"/>
</dbReference>
<dbReference type="Gene3D" id="3.20.20.80">
    <property type="entry name" value="Glycosidases"/>
    <property type="match status" value="2"/>
</dbReference>
<dbReference type="GO" id="GO:0048046">
    <property type="term" value="C:apoplast"/>
    <property type="evidence" value="ECO:0007669"/>
    <property type="project" value="UniProtKB-SubCell"/>
</dbReference>
<feature type="chain" id="PRO_5038030754" description="Beta-galactosidase" evidence="13">
    <location>
        <begin position="24"/>
        <end position="1645"/>
    </location>
</feature>
<keyword evidence="9" id="KW-0325">Glycoprotein</keyword>
<comment type="similarity">
    <text evidence="3 12">Belongs to the glycosyl hydrolase 35 family.</text>
</comment>
<evidence type="ECO:0000256" key="12">
    <source>
        <dbReference type="RuleBase" id="RU003679"/>
    </source>
</evidence>
<gene>
    <name evidence="15" type="ORF">FEM48_Zijuj01G0311500</name>
</gene>
<feature type="domain" description="SUEL-type lectin" evidence="14">
    <location>
        <begin position="1557"/>
        <end position="1644"/>
    </location>
</feature>
<dbReference type="InterPro" id="IPR031330">
    <property type="entry name" value="Gly_Hdrlase_35_cat"/>
</dbReference>
<dbReference type="InterPro" id="IPR041392">
    <property type="entry name" value="GHD"/>
</dbReference>
<evidence type="ECO:0000256" key="7">
    <source>
        <dbReference type="ARBA" id="ARBA00022729"/>
    </source>
</evidence>
<reference evidence="15" key="1">
    <citation type="journal article" date="2021" name="Front. Plant Sci.">
        <title>Chromosome-Scale Genome Assembly for Chinese Sour Jujube and Insights Into Its Genome Evolution and Domestication Signature.</title>
        <authorList>
            <person name="Shen L.-Y."/>
            <person name="Luo H."/>
            <person name="Wang X.-L."/>
            <person name="Wang X.-M."/>
            <person name="Qiu X.-J."/>
            <person name="Liu H."/>
            <person name="Zhou S.-S."/>
            <person name="Jia K.-H."/>
            <person name="Nie S."/>
            <person name="Bao Y.-T."/>
            <person name="Zhang R.-G."/>
            <person name="Yun Q.-Z."/>
            <person name="Chai Y.-H."/>
            <person name="Lu J.-Y."/>
            <person name="Li Y."/>
            <person name="Zhao S.-W."/>
            <person name="Mao J.-F."/>
            <person name="Jia S.-G."/>
            <person name="Mao Y.-M."/>
        </authorList>
    </citation>
    <scope>NUCLEOTIDE SEQUENCE</scope>
    <source>
        <strain evidence="15">AT0</strain>
        <tissue evidence="15">Leaf</tissue>
    </source>
</reference>
<proteinExistence type="inferred from homology"/>
<evidence type="ECO:0000256" key="6">
    <source>
        <dbReference type="ARBA" id="ARBA00022525"/>
    </source>
</evidence>
<keyword evidence="7 13" id="KW-0732">Signal</keyword>
<dbReference type="Pfam" id="PF21467">
    <property type="entry name" value="BetaGal_gal-bd"/>
    <property type="match status" value="4"/>
</dbReference>
<dbReference type="InterPro" id="IPR043159">
    <property type="entry name" value="Lectin_gal-bd_sf"/>
</dbReference>
<dbReference type="EC" id="3.2.1.23" evidence="4 11"/>
<feature type="domain" description="SUEL-type lectin" evidence="14">
    <location>
        <begin position="735"/>
        <end position="822"/>
    </location>
</feature>
<dbReference type="InterPro" id="IPR000922">
    <property type="entry name" value="Lectin_gal-bd_dom"/>
</dbReference>
<accession>A0A978W669</accession>
<evidence type="ECO:0000313" key="15">
    <source>
        <dbReference type="EMBL" id="KAH7547453.1"/>
    </source>
</evidence>
<evidence type="ECO:0000256" key="8">
    <source>
        <dbReference type="ARBA" id="ARBA00022801"/>
    </source>
</evidence>
<keyword evidence="6" id="KW-0964">Secreted</keyword>
<dbReference type="PRINTS" id="PR00742">
    <property type="entry name" value="GLHYDRLASE35"/>
</dbReference>
<dbReference type="PROSITE" id="PS01182">
    <property type="entry name" value="GLYCOSYL_HYDROL_F35"/>
    <property type="match status" value="2"/>
</dbReference>
<sequence>MESNTRIKILLLLSLSIPLFCSSIGVTYDSNAIIINGQRRIIFSGAIHYPRSTPEMWPDLIQKAKDGGLDAIETYVFWDIHEPVRRQYDFAGNLDFIKFFKLIQEAGLYGVLRIGPYVCAEWNYGGFPMWLKNMPDIELRTNNEVYKNEMQIFTTKIVNMCKEEKLFASQGGPIIIAQIENEYGNIMSHYGDAGKAYINWCAQMAQAQNIGIPWIMCQQSDAPQPMINTCNGYYCDQFTPNNPKSPKMFTENWIGWFKTWGERDPHRTAEDSAFSVARFFQLGGVFNNYYMYHGGTNFGRTAGGPYITTSYDYDAPLDEYGNLNQPKWGHLKQLHAAIKLGEKLLTNGTVTTKEFGNNVNLTMYSNNSTGERFCFLSNADESRDATIDLQTDGKYFVPAWSVTILDGCNKEVFNTAKVNAQTTLLVKKQDEHRSAQLTWTWAPEPMRDTLQGKGRFRARQLLEQKQTTVDVSDYLWYMTTVDVDESSSKNVVLHVNTSGHVLHAFVNKKFIGYQWGTAEEPEFTFEKPISLKPGTNVITLLSATVGLQNYGEFFDSQPTGIVGGPVQLIGDNNVTTDLSSNVWSYKVGLNGEAKRLFDPLNNSSGWRTTKQLPAGRRTTWYKANFKAPSGTDPVVVDLQGMGKGQAWVNGHSIGRFWPSFQANVDGCSETCDYRGAYEADKCVTNCGYPSQRWYHVPRSFLKSDTNTLVLFEELGGNPHNVSFKTTTLDTVCGNAYENSILELSCNQGQTISDIQFASFGDPSGKCGSFTKGNCDARLSVSQVEKACVGKDACSIDVSTRTFGSADGCGNITKRLAVQVHVIMESNIRIKILLLLSLSLPLFCSSIEVTYDSNAIIINGERRIIFSGAIHYPRSTPEMWPDLIQKAKDGGLDAIETYIFWDIHEPVRRQYDFTGNLDFIKFFKLIQEAGLYGVLRIGPYVCAEWNYGGFPMWLKNMPDIELRTNNEVYKNEMQIFTTKIVNMCKEAKLFAKQGGPIIIAQIENEYGNIMSHYGDAGKAYINWCAQMAQAQNIGVPWIMCQQSDAPQPMINTCNGYYCDQFTPNNPKSPKMFTENWIGWFKKWGESDPHRTAEDSAFSVARFFQLGGVFNNYYMYHGGTNFGRTAGGPYIATSYDYDAPLDEYGNLNQPKWGHVKQLHAAIKLGEKLLTNGTVTTREFGNNVNLTMYSNNSTGERFCFLSNADESRDATIDLQTDGKYFVPAWSVTILDGCNKEVFNTAKVNAQTTLLVKKQDEHRSAQLTWTWAPEPMRDTLQGKGRFRARQLLEQKQTTLDVSDYLWYMTTIDVDESSSKNVVLHVNTSGHVLHAFINKKFIGYQWGTAGELNFTFEKPISLKPGANVITLLSATVGLPNYGEFFDSQPTGIVGGPIQLIGDNNVTTDLSSNVWSYKVGLNGEAKRLFDPLNNSSGWRTTKQPPAGRRMTWYKATFKAPSGTDPVVVDLQGMGKGQAWVNGHSIGRFWPSFQANVDGCSETCNYRGAYEADKCVTNCGNPSQRWYHVPRSFLKSDTNTLVLFEELGGNPQNVSFKTTTLDTVCGNAYENSILELSCNEGQTISDIQFASFGDPSGKCGSFTKGNCDARLSVSQVEKACVGRDTCSIDVSEQTFGSTESCSNITKRLAVQVSCES</sequence>
<dbReference type="SUPFAM" id="SSF51445">
    <property type="entry name" value="(Trans)glycosidases"/>
    <property type="match status" value="2"/>
</dbReference>
<dbReference type="InterPro" id="IPR001944">
    <property type="entry name" value="Glycoside_Hdrlase_35"/>
</dbReference>
<evidence type="ECO:0000256" key="11">
    <source>
        <dbReference type="RuleBase" id="RU000675"/>
    </source>
</evidence>
<evidence type="ECO:0000313" key="16">
    <source>
        <dbReference type="Proteomes" id="UP000813462"/>
    </source>
</evidence>
<dbReference type="Pfam" id="PF02140">
    <property type="entry name" value="SUEL_Lectin"/>
    <property type="match status" value="2"/>
</dbReference>
<feature type="signal peptide" evidence="13">
    <location>
        <begin position="1"/>
        <end position="23"/>
    </location>
</feature>
<dbReference type="FunFam" id="2.60.120.260:FF:000142">
    <property type="entry name" value="Beta-galactosidase"/>
    <property type="match status" value="2"/>
</dbReference>
<dbReference type="GO" id="GO:0004565">
    <property type="term" value="F:beta-galactosidase activity"/>
    <property type="evidence" value="ECO:0007669"/>
    <property type="project" value="UniProtKB-EC"/>
</dbReference>
<dbReference type="Proteomes" id="UP000813462">
    <property type="component" value="Unassembled WGS sequence"/>
</dbReference>
<evidence type="ECO:0000256" key="5">
    <source>
        <dbReference type="ARBA" id="ARBA00022523"/>
    </source>
</evidence>
<dbReference type="SUPFAM" id="SSF49785">
    <property type="entry name" value="Galactose-binding domain-like"/>
    <property type="match status" value="4"/>
</dbReference>
<dbReference type="PROSITE" id="PS50228">
    <property type="entry name" value="SUEL_LECTIN"/>
    <property type="match status" value="2"/>
</dbReference>
<dbReference type="FunFam" id="3.20.20.80:FF:000098">
    <property type="entry name" value="Beta-galactosidase"/>
    <property type="match status" value="2"/>
</dbReference>
<dbReference type="GO" id="GO:0030246">
    <property type="term" value="F:carbohydrate binding"/>
    <property type="evidence" value="ECO:0007669"/>
    <property type="project" value="InterPro"/>
</dbReference>
<dbReference type="InterPro" id="IPR008979">
    <property type="entry name" value="Galactose-bd-like_sf"/>
</dbReference>
<dbReference type="PANTHER" id="PTHR23421">
    <property type="entry name" value="BETA-GALACTOSIDASE RELATED"/>
    <property type="match status" value="1"/>
</dbReference>
<comment type="catalytic activity">
    <reaction evidence="1 11">
        <text>Hydrolysis of terminal non-reducing beta-D-galactose residues in beta-D-galactosides.</text>
        <dbReference type="EC" id="3.2.1.23"/>
    </reaction>
</comment>
<dbReference type="GO" id="GO:0005975">
    <property type="term" value="P:carbohydrate metabolic process"/>
    <property type="evidence" value="ECO:0007669"/>
    <property type="project" value="InterPro"/>
</dbReference>
<dbReference type="InterPro" id="IPR017853">
    <property type="entry name" value="GH"/>
</dbReference>
<organism evidence="15 16">
    <name type="scientific">Ziziphus jujuba var. spinosa</name>
    <dbReference type="NCBI Taxonomy" id="714518"/>
    <lineage>
        <taxon>Eukaryota</taxon>
        <taxon>Viridiplantae</taxon>
        <taxon>Streptophyta</taxon>
        <taxon>Embryophyta</taxon>
        <taxon>Tracheophyta</taxon>
        <taxon>Spermatophyta</taxon>
        <taxon>Magnoliopsida</taxon>
        <taxon>eudicotyledons</taxon>
        <taxon>Gunneridae</taxon>
        <taxon>Pentapetalae</taxon>
        <taxon>rosids</taxon>
        <taxon>fabids</taxon>
        <taxon>Rosales</taxon>
        <taxon>Rhamnaceae</taxon>
        <taxon>Paliureae</taxon>
        <taxon>Ziziphus</taxon>
    </lineage>
</organism>
<comment type="caution">
    <text evidence="15">The sequence shown here is derived from an EMBL/GenBank/DDBJ whole genome shotgun (WGS) entry which is preliminary data.</text>
</comment>
<evidence type="ECO:0000256" key="9">
    <source>
        <dbReference type="ARBA" id="ARBA00023180"/>
    </source>
</evidence>
<evidence type="ECO:0000256" key="3">
    <source>
        <dbReference type="ARBA" id="ARBA00009809"/>
    </source>
</evidence>
<dbReference type="EMBL" id="JAEACU010000001">
    <property type="protein sequence ID" value="KAH7547453.1"/>
    <property type="molecule type" value="Genomic_DNA"/>
</dbReference>
<keyword evidence="8 11" id="KW-0378">Hydrolase</keyword>
<evidence type="ECO:0000256" key="4">
    <source>
        <dbReference type="ARBA" id="ARBA00012756"/>
    </source>
</evidence>
<evidence type="ECO:0000259" key="14">
    <source>
        <dbReference type="PROSITE" id="PS50228"/>
    </source>
</evidence>
<dbReference type="Pfam" id="PF01301">
    <property type="entry name" value="Glyco_hydro_35"/>
    <property type="match status" value="2"/>
</dbReference>
<dbReference type="FunFam" id="2.60.120.260:FF:000076">
    <property type="entry name" value="Beta-galactosidase"/>
    <property type="match status" value="2"/>
</dbReference>
<dbReference type="CDD" id="cd22842">
    <property type="entry name" value="Gal_Rha_Lectin_BGal"/>
    <property type="match status" value="2"/>
</dbReference>
<keyword evidence="5" id="KW-0052">Apoplast</keyword>
<dbReference type="Gene3D" id="2.60.120.740">
    <property type="match status" value="2"/>
</dbReference>
<dbReference type="InterPro" id="IPR048913">
    <property type="entry name" value="BetaGal_gal-bd"/>
</dbReference>
<dbReference type="Gene3D" id="2.60.120.260">
    <property type="entry name" value="Galactose-binding domain-like"/>
    <property type="match status" value="4"/>
</dbReference>
<name>A0A978W669_ZIZJJ</name>